<organism evidence="6">
    <name type="scientific">Enterobacter cloacae</name>
    <dbReference type="NCBI Taxonomy" id="550"/>
    <lineage>
        <taxon>Bacteria</taxon>
        <taxon>Pseudomonadati</taxon>
        <taxon>Pseudomonadota</taxon>
        <taxon>Gammaproteobacteria</taxon>
        <taxon>Enterobacterales</taxon>
        <taxon>Enterobacteriaceae</taxon>
        <taxon>Enterobacter</taxon>
        <taxon>Enterobacter cloacae complex</taxon>
    </lineage>
</organism>
<proteinExistence type="inferred from homology"/>
<dbReference type="SUPFAM" id="SSF51230">
    <property type="entry name" value="Single hybrid motif"/>
    <property type="match status" value="1"/>
</dbReference>
<keyword evidence="3" id="KW-0472">Membrane</keyword>
<protein>
    <submittedName>
        <fullName evidence="6">McnD</fullName>
    </submittedName>
</protein>
<evidence type="ECO:0000313" key="8">
    <source>
        <dbReference type="EMBL" id="AKN35463.1"/>
    </source>
</evidence>
<evidence type="ECO:0000313" key="6">
    <source>
        <dbReference type="EMBL" id="AKN35366.1"/>
    </source>
</evidence>
<accession>A0A0H3ZNR7</accession>
<evidence type="ECO:0000256" key="2">
    <source>
        <dbReference type="SAM" id="Coils"/>
    </source>
</evidence>
<dbReference type="PANTHER" id="PTHR30386">
    <property type="entry name" value="MEMBRANE FUSION SUBUNIT OF EMRAB-TOLC MULTIDRUG EFFLUX PUMP"/>
    <property type="match status" value="1"/>
</dbReference>
<keyword evidence="3" id="KW-1133">Transmembrane helix</keyword>
<feature type="domain" description="AprE-like beta-barrel" evidence="5">
    <location>
        <begin position="299"/>
        <end position="395"/>
    </location>
</feature>
<reference evidence="6" key="1">
    <citation type="journal article" date="2017" name="Antimicrob. Agents Chemother.">
        <title>Enterobacter cloacae Complex Isolates Harboring blaNMC-A or blaIMI-Type Class A Carbapenemase Genes on Novel Chromosomal Integrative Elements and Plasmids.</title>
        <authorList>
            <person name="Boyd D.A."/>
            <person name="Mataseje L.F."/>
            <person name="Davidson R."/>
            <person name="Delport J.A."/>
            <person name="Fuller J."/>
            <person name="Hoang L."/>
            <person name="Lefebvre B."/>
            <person name="Levett P.N."/>
            <person name="Roscoe D.L."/>
            <person name="Willey B.M."/>
            <person name="Mulvey M.R."/>
        </authorList>
    </citation>
    <scope>NUCLEOTIDE SEQUENCE</scope>
    <source>
        <strain evidence="6">N10-3276</strain>
        <strain evidence="7">N11-1141</strain>
        <strain evidence="8">N12-1562</strain>
        <strain evidence="9">N12-1563</strain>
    </source>
</reference>
<feature type="coiled-coil region" evidence="2">
    <location>
        <begin position="206"/>
        <end position="251"/>
    </location>
</feature>
<name>A0A0H3ZNR7_ENTCL</name>
<dbReference type="EMBL" id="KR057493">
    <property type="protein sequence ID" value="AKN35398.1"/>
    <property type="molecule type" value="Genomic_DNA"/>
</dbReference>
<dbReference type="InterPro" id="IPR011053">
    <property type="entry name" value="Single_hybrid_motif"/>
</dbReference>
<keyword evidence="2" id="KW-0175">Coiled coil</keyword>
<evidence type="ECO:0000259" key="5">
    <source>
        <dbReference type="Pfam" id="PF26002"/>
    </source>
</evidence>
<evidence type="ECO:0000313" key="7">
    <source>
        <dbReference type="EMBL" id="AKN35398.1"/>
    </source>
</evidence>
<gene>
    <name evidence="6" type="primary">mcnD</name>
</gene>
<dbReference type="Pfam" id="PF25917">
    <property type="entry name" value="BSH_RND"/>
    <property type="match status" value="1"/>
</dbReference>
<evidence type="ECO:0000313" key="9">
    <source>
        <dbReference type="EMBL" id="AKN35497.1"/>
    </source>
</evidence>
<sequence>MSIFREEALNHHSDTGYGDIVLPTSFGMTVYALTTIFLVLSIALFIYFDSYTRKAHLTGIVMPSSGLVKITPQYAGYVTRQTVSEGQHVIAGEPVYHISGEHYNEQGTGTLAAMGMSLRTQYAMLSSQQALEMRDNSQQQHAIKQRIASLKPQIKSAEQRLSLAGHQVALAVSVMERYKKLAGTHYVSDIEYQQKQIDVSTAQQNVEDQRQGLLQLRTAMEAAEDDLIHLIVQGESRKAELDRQLQGIRQQQGELAGQEHFTLTAPVSGTVAAVLVRQGQSVRASEPVMTLVPDNARLQIELYATSQNAGFVQPGQRVALRFAAFPYQKFGVQYGTIREISRTTLTPSDLLSVSPVTWRENEGHYRVIVEPENTFILAYGKKEPLRPGMTLEGDVSLDTRHLWEWLTEPLWSLKGKL</sequence>
<dbReference type="Pfam" id="PF26002">
    <property type="entry name" value="Beta-barrel_AprE"/>
    <property type="match status" value="1"/>
</dbReference>
<feature type="domain" description="Multidrug resistance protein MdtA-like barrel-sandwich hybrid" evidence="4">
    <location>
        <begin position="68"/>
        <end position="289"/>
    </location>
</feature>
<dbReference type="PRINTS" id="PR01490">
    <property type="entry name" value="RTXTOXIND"/>
</dbReference>
<dbReference type="Gene3D" id="2.40.50.100">
    <property type="match status" value="1"/>
</dbReference>
<dbReference type="EMBL" id="KR057495">
    <property type="protein sequence ID" value="AKN35463.1"/>
    <property type="molecule type" value="Genomic_DNA"/>
</dbReference>
<evidence type="ECO:0000259" key="4">
    <source>
        <dbReference type="Pfam" id="PF25917"/>
    </source>
</evidence>
<dbReference type="PANTHER" id="PTHR30386:SF28">
    <property type="entry name" value="EXPORTED PROTEIN"/>
    <property type="match status" value="1"/>
</dbReference>
<dbReference type="AlphaFoldDB" id="A0A0H3ZNR7"/>
<dbReference type="EMBL" id="KR057492">
    <property type="protein sequence ID" value="AKN35366.1"/>
    <property type="molecule type" value="Genomic_DNA"/>
</dbReference>
<dbReference type="PATRIC" id="fig|550.275.peg.3598"/>
<dbReference type="InterPro" id="IPR058625">
    <property type="entry name" value="MdtA-like_BSH"/>
</dbReference>
<dbReference type="SUPFAM" id="SSF111369">
    <property type="entry name" value="HlyD-like secretion proteins"/>
    <property type="match status" value="1"/>
</dbReference>
<dbReference type="InterPro" id="IPR058982">
    <property type="entry name" value="Beta-barrel_AprE"/>
</dbReference>
<dbReference type="InterPro" id="IPR050739">
    <property type="entry name" value="MFP"/>
</dbReference>
<evidence type="ECO:0000256" key="1">
    <source>
        <dbReference type="ARBA" id="ARBA00009477"/>
    </source>
</evidence>
<evidence type="ECO:0000256" key="3">
    <source>
        <dbReference type="SAM" id="Phobius"/>
    </source>
</evidence>
<comment type="similarity">
    <text evidence="1">Belongs to the membrane fusion protein (MFP) (TC 8.A.1) family.</text>
</comment>
<dbReference type="EMBL" id="KR057496">
    <property type="protein sequence ID" value="AKN35497.1"/>
    <property type="molecule type" value="Genomic_DNA"/>
</dbReference>
<keyword evidence="3" id="KW-0812">Transmembrane</keyword>
<feature type="transmembrane region" description="Helical" evidence="3">
    <location>
        <begin position="20"/>
        <end position="48"/>
    </location>
</feature>